<evidence type="ECO:0008006" key="3">
    <source>
        <dbReference type="Google" id="ProtNLM"/>
    </source>
</evidence>
<name>A0ABR4J708_9EURO</name>
<gene>
    <name evidence="1" type="ORF">BJX68DRAFT_53217</name>
</gene>
<proteinExistence type="predicted"/>
<dbReference type="GeneID" id="98164510"/>
<comment type="caution">
    <text evidence="1">The sequence shown here is derived from an EMBL/GenBank/DDBJ whole genome shotgun (WGS) entry which is preliminary data.</text>
</comment>
<keyword evidence="2" id="KW-1185">Reference proteome</keyword>
<reference evidence="1 2" key="1">
    <citation type="submission" date="2024-07" db="EMBL/GenBank/DDBJ databases">
        <title>Section-level genome sequencing and comparative genomics of Aspergillus sections Usti and Cavernicolus.</title>
        <authorList>
            <consortium name="Lawrence Berkeley National Laboratory"/>
            <person name="Nybo J.L."/>
            <person name="Vesth T.C."/>
            <person name="Theobald S."/>
            <person name="Frisvad J.C."/>
            <person name="Larsen T.O."/>
            <person name="Kjaerboelling I."/>
            <person name="Rothschild-Mancinelli K."/>
            <person name="Lyhne E.K."/>
            <person name="Kogle M.E."/>
            <person name="Barry K."/>
            <person name="Clum A."/>
            <person name="Na H."/>
            <person name="Ledsgaard L."/>
            <person name="Lin J."/>
            <person name="Lipzen A."/>
            <person name="Kuo A."/>
            <person name="Riley R."/>
            <person name="Mondo S."/>
            <person name="LaButti K."/>
            <person name="Haridas S."/>
            <person name="Pangalinan J."/>
            <person name="Salamov A.A."/>
            <person name="Simmons B.A."/>
            <person name="Magnuson J.K."/>
            <person name="Chen J."/>
            <person name="Drula E."/>
            <person name="Henrissat B."/>
            <person name="Wiebenga A."/>
            <person name="Lubbers R.J."/>
            <person name="Gomes A.C."/>
            <person name="Macurrencykelacurrency M.R."/>
            <person name="Stajich J."/>
            <person name="Grigoriev I.V."/>
            <person name="Mortensen U.H."/>
            <person name="De vries R.P."/>
            <person name="Baker S.E."/>
            <person name="Andersen M.R."/>
        </authorList>
    </citation>
    <scope>NUCLEOTIDE SEQUENCE [LARGE SCALE GENOMIC DNA]</scope>
    <source>
        <strain evidence="1 2">CBS 756.74</strain>
    </source>
</reference>
<sequence length="126" mass="13919">MTMGIGESSLARPQSGNEVYTDLLTFCFRGPVPYDENRPLFIDAENPSRSFSARQFRTLVRTLIAGLKAHHVQRGDCVLVHLGNNVSTMFYYVLPSSDKSLQIPSHDGEAVCPNKTFNSGPTVSKL</sequence>
<dbReference type="RefSeq" id="XP_070891857.1">
    <property type="nucleotide sequence ID" value="XM_071049346.1"/>
</dbReference>
<organism evidence="1 2">
    <name type="scientific">Aspergillus pseudodeflectus</name>
    <dbReference type="NCBI Taxonomy" id="176178"/>
    <lineage>
        <taxon>Eukaryota</taxon>
        <taxon>Fungi</taxon>
        <taxon>Dikarya</taxon>
        <taxon>Ascomycota</taxon>
        <taxon>Pezizomycotina</taxon>
        <taxon>Eurotiomycetes</taxon>
        <taxon>Eurotiomycetidae</taxon>
        <taxon>Eurotiales</taxon>
        <taxon>Aspergillaceae</taxon>
        <taxon>Aspergillus</taxon>
        <taxon>Aspergillus subgen. Nidulantes</taxon>
    </lineage>
</organism>
<dbReference type="Proteomes" id="UP001610444">
    <property type="component" value="Unassembled WGS sequence"/>
</dbReference>
<evidence type="ECO:0000313" key="1">
    <source>
        <dbReference type="EMBL" id="KAL2835808.1"/>
    </source>
</evidence>
<accession>A0ABR4J708</accession>
<dbReference type="Gene3D" id="3.40.50.12780">
    <property type="entry name" value="N-terminal domain of ligase-like"/>
    <property type="match status" value="1"/>
</dbReference>
<dbReference type="SUPFAM" id="SSF56801">
    <property type="entry name" value="Acetyl-CoA synthetase-like"/>
    <property type="match status" value="1"/>
</dbReference>
<evidence type="ECO:0000313" key="2">
    <source>
        <dbReference type="Proteomes" id="UP001610444"/>
    </source>
</evidence>
<dbReference type="EMBL" id="JBFXLR010000142">
    <property type="protein sequence ID" value="KAL2835808.1"/>
    <property type="molecule type" value="Genomic_DNA"/>
</dbReference>
<dbReference type="InterPro" id="IPR042099">
    <property type="entry name" value="ANL_N_sf"/>
</dbReference>
<protein>
    <recommendedName>
        <fullName evidence="3">AMP-dependent synthetase/ligase domain-containing protein</fullName>
    </recommendedName>
</protein>